<reference evidence="9" key="2">
    <citation type="submission" date="2023-04" db="EMBL/GenBank/DDBJ databases">
        <authorList>
            <person name="Bu L."/>
            <person name="Lu L."/>
            <person name="Laidemitt M.R."/>
            <person name="Zhang S.M."/>
            <person name="Mutuku M."/>
            <person name="Mkoji G."/>
            <person name="Steinauer M."/>
            <person name="Loker E.S."/>
        </authorList>
    </citation>
    <scope>NUCLEOTIDE SEQUENCE</scope>
    <source>
        <strain evidence="9">KasaAsao</strain>
        <tissue evidence="9">Whole Snail</tissue>
    </source>
</reference>
<keyword evidence="5 8" id="KW-0732">Signal</keyword>
<dbReference type="GO" id="GO:0006979">
    <property type="term" value="P:response to oxidative stress"/>
    <property type="evidence" value="ECO:0007669"/>
    <property type="project" value="InterPro"/>
</dbReference>
<dbReference type="CDD" id="cd00340">
    <property type="entry name" value="GSH_Peroxidase"/>
    <property type="match status" value="1"/>
</dbReference>
<sequence length="245" mass="27463">MFTTFTLFIFALAVVTSGQAGRPGRYQSRCYARANSTILDYTVTDIYNRQTTKVSDLAQGAPTLVVNVATYCRLTLHYLELNQLLEENQNLNVLAFPCDQFGHQEPGVNGTEILNGLRYVRPGNGFVPHPRIHMLSRGDVNGQKEAPLYTYLKSSCPPPTLAKFKSRESFWDPIKPSDVSWNFEKFLVSASGLPLYRFLPNVEPSRFQPIISALSEPNQEPASQTEKLKSLLNALDDSIERDQSA</sequence>
<keyword evidence="3" id="KW-0964">Secreted</keyword>
<keyword evidence="6 7" id="KW-0560">Oxidoreductase</keyword>
<evidence type="ECO:0000313" key="10">
    <source>
        <dbReference type="Proteomes" id="UP001233172"/>
    </source>
</evidence>
<proteinExistence type="inferred from homology"/>
<dbReference type="GO" id="GO:0004602">
    <property type="term" value="F:glutathione peroxidase activity"/>
    <property type="evidence" value="ECO:0007669"/>
    <property type="project" value="TreeGrafter"/>
</dbReference>
<keyword evidence="4 7" id="KW-0575">Peroxidase</keyword>
<comment type="caution">
    <text evidence="9">The sequence shown here is derived from an EMBL/GenBank/DDBJ whole genome shotgun (WGS) entry which is preliminary data.</text>
</comment>
<dbReference type="InterPro" id="IPR000889">
    <property type="entry name" value="Glutathione_peroxidase"/>
</dbReference>
<comment type="similarity">
    <text evidence="2 7">Belongs to the glutathione peroxidase family.</text>
</comment>
<dbReference type="EMBL" id="JASAOG010000004">
    <property type="protein sequence ID" value="KAK0068881.1"/>
    <property type="molecule type" value="Genomic_DNA"/>
</dbReference>
<dbReference type="PROSITE" id="PS51355">
    <property type="entry name" value="GLUTATHIONE_PEROXID_3"/>
    <property type="match status" value="1"/>
</dbReference>
<reference evidence="9" key="1">
    <citation type="journal article" date="2023" name="PLoS Negl. Trop. Dis.">
        <title>A genome sequence for Biomphalaria pfeifferi, the major vector snail for the human-infecting parasite Schistosoma mansoni.</title>
        <authorList>
            <person name="Bu L."/>
            <person name="Lu L."/>
            <person name="Laidemitt M.R."/>
            <person name="Zhang S.M."/>
            <person name="Mutuku M."/>
            <person name="Mkoji G."/>
            <person name="Steinauer M."/>
            <person name="Loker E.S."/>
        </authorList>
    </citation>
    <scope>NUCLEOTIDE SEQUENCE</scope>
    <source>
        <strain evidence="9">KasaAsao</strain>
    </source>
</reference>
<dbReference type="Proteomes" id="UP001233172">
    <property type="component" value="Unassembled WGS sequence"/>
</dbReference>
<protein>
    <recommendedName>
        <fullName evidence="7">Glutathione peroxidase</fullName>
    </recommendedName>
</protein>
<accession>A0AAD8C9G4</accession>
<dbReference type="GO" id="GO:0005576">
    <property type="term" value="C:extracellular region"/>
    <property type="evidence" value="ECO:0007669"/>
    <property type="project" value="UniProtKB-SubCell"/>
</dbReference>
<feature type="signal peptide" evidence="8">
    <location>
        <begin position="1"/>
        <end position="20"/>
    </location>
</feature>
<dbReference type="PANTHER" id="PTHR11592:SF88">
    <property type="entry name" value="GLUTATHIONE PEROXIDASE-RELATED"/>
    <property type="match status" value="1"/>
</dbReference>
<evidence type="ECO:0000256" key="7">
    <source>
        <dbReference type="RuleBase" id="RU000499"/>
    </source>
</evidence>
<evidence type="ECO:0000256" key="5">
    <source>
        <dbReference type="ARBA" id="ARBA00022729"/>
    </source>
</evidence>
<evidence type="ECO:0000256" key="1">
    <source>
        <dbReference type="ARBA" id="ARBA00004613"/>
    </source>
</evidence>
<keyword evidence="10" id="KW-1185">Reference proteome</keyword>
<comment type="subcellular location">
    <subcellularLocation>
        <location evidence="1">Secreted</location>
    </subcellularLocation>
</comment>
<evidence type="ECO:0000256" key="4">
    <source>
        <dbReference type="ARBA" id="ARBA00022559"/>
    </source>
</evidence>
<dbReference type="Gene3D" id="3.40.30.10">
    <property type="entry name" value="Glutaredoxin"/>
    <property type="match status" value="1"/>
</dbReference>
<dbReference type="PANTHER" id="PTHR11592">
    <property type="entry name" value="GLUTATHIONE PEROXIDASE"/>
    <property type="match status" value="1"/>
</dbReference>
<dbReference type="AlphaFoldDB" id="A0AAD8C9G4"/>
<evidence type="ECO:0000313" key="9">
    <source>
        <dbReference type="EMBL" id="KAK0068881.1"/>
    </source>
</evidence>
<dbReference type="InterPro" id="IPR036249">
    <property type="entry name" value="Thioredoxin-like_sf"/>
</dbReference>
<name>A0AAD8C9G4_BIOPF</name>
<dbReference type="SUPFAM" id="SSF52833">
    <property type="entry name" value="Thioredoxin-like"/>
    <property type="match status" value="1"/>
</dbReference>
<evidence type="ECO:0000256" key="2">
    <source>
        <dbReference type="ARBA" id="ARBA00006926"/>
    </source>
</evidence>
<organism evidence="9 10">
    <name type="scientific">Biomphalaria pfeifferi</name>
    <name type="common">Bloodfluke planorb</name>
    <name type="synonym">Freshwater snail</name>
    <dbReference type="NCBI Taxonomy" id="112525"/>
    <lineage>
        <taxon>Eukaryota</taxon>
        <taxon>Metazoa</taxon>
        <taxon>Spiralia</taxon>
        <taxon>Lophotrochozoa</taxon>
        <taxon>Mollusca</taxon>
        <taxon>Gastropoda</taxon>
        <taxon>Heterobranchia</taxon>
        <taxon>Euthyneura</taxon>
        <taxon>Panpulmonata</taxon>
        <taxon>Hygrophila</taxon>
        <taxon>Lymnaeoidea</taxon>
        <taxon>Planorbidae</taxon>
        <taxon>Biomphalaria</taxon>
    </lineage>
</organism>
<evidence type="ECO:0000256" key="3">
    <source>
        <dbReference type="ARBA" id="ARBA00022525"/>
    </source>
</evidence>
<evidence type="ECO:0000256" key="6">
    <source>
        <dbReference type="ARBA" id="ARBA00023002"/>
    </source>
</evidence>
<feature type="chain" id="PRO_5041972057" description="Glutathione peroxidase" evidence="8">
    <location>
        <begin position="21"/>
        <end position="245"/>
    </location>
</feature>
<gene>
    <name evidence="9" type="ORF">Bpfe_001844</name>
</gene>
<dbReference type="Pfam" id="PF00255">
    <property type="entry name" value="GSHPx"/>
    <property type="match status" value="1"/>
</dbReference>
<evidence type="ECO:0000256" key="8">
    <source>
        <dbReference type="SAM" id="SignalP"/>
    </source>
</evidence>
<dbReference type="PRINTS" id="PR01011">
    <property type="entry name" value="GLUTPROXDASE"/>
</dbReference>